<reference evidence="2 3" key="3">
    <citation type="submission" date="2023-06" db="EMBL/GenBank/DDBJ databases">
        <authorList>
            <person name="Zeman M."/>
            <person name="Kubasova T."/>
            <person name="Jahodarova E."/>
            <person name="Nykrynova M."/>
            <person name="Rychlik I."/>
        </authorList>
    </citation>
    <scope>NUCLEOTIDE SEQUENCE [LARGE SCALE GENOMIC DNA]</scope>
    <source>
        <strain evidence="2 3">105_WCHN</strain>
    </source>
</reference>
<feature type="transmembrane region" description="Helical" evidence="1">
    <location>
        <begin position="101"/>
        <end position="122"/>
    </location>
</feature>
<keyword evidence="2" id="KW-0808">Transferase</keyword>
<proteinExistence type="predicted"/>
<keyword evidence="1" id="KW-0812">Transmembrane</keyword>
<gene>
    <name evidence="2" type="ORF">QUW46_07630</name>
</gene>
<evidence type="ECO:0000256" key="1">
    <source>
        <dbReference type="SAM" id="Phobius"/>
    </source>
</evidence>
<comment type="caution">
    <text evidence="2">The sequence shown here is derived from an EMBL/GenBank/DDBJ whole genome shotgun (WGS) entry which is preliminary data.</text>
</comment>
<reference evidence="2 3" key="2">
    <citation type="submission" date="2023-06" db="EMBL/GenBank/DDBJ databases">
        <title>Identification and characterization of horizontal gene transfer across gut microbiota members of farm animals based on homology search.</title>
        <authorList>
            <person name="Schwarzerova J."/>
            <person name="Nykrynova M."/>
            <person name="Jureckova K."/>
            <person name="Cejkova D."/>
            <person name="Rychlik I."/>
        </authorList>
    </citation>
    <scope>NUCLEOTIDE SEQUENCE [LARGE SCALE GENOMIC DNA]</scope>
    <source>
        <strain evidence="2 3">105_WCHN</strain>
    </source>
</reference>
<keyword evidence="1" id="KW-1133">Transmembrane helix</keyword>
<dbReference type="PANTHER" id="PTHR34299">
    <property type="entry name" value="DIACYLGLYCEROL KINASE"/>
    <property type="match status" value="1"/>
</dbReference>
<name>A0ABT7VNX7_9LACO</name>
<dbReference type="GO" id="GO:0016301">
    <property type="term" value="F:kinase activity"/>
    <property type="evidence" value="ECO:0007669"/>
    <property type="project" value="UniProtKB-KW"/>
</dbReference>
<dbReference type="Pfam" id="PF01219">
    <property type="entry name" value="DAGK_prokar"/>
    <property type="match status" value="1"/>
</dbReference>
<dbReference type="EMBL" id="JAUDEO010000048">
    <property type="protein sequence ID" value="MDM8334438.1"/>
    <property type="molecule type" value="Genomic_DNA"/>
</dbReference>
<organism evidence="2 3">
    <name type="scientific">Limosilactobacillus panis</name>
    <dbReference type="NCBI Taxonomy" id="47493"/>
    <lineage>
        <taxon>Bacteria</taxon>
        <taxon>Bacillati</taxon>
        <taxon>Bacillota</taxon>
        <taxon>Bacilli</taxon>
        <taxon>Lactobacillales</taxon>
        <taxon>Lactobacillaceae</taxon>
        <taxon>Limosilactobacillus</taxon>
    </lineage>
</organism>
<sequence length="131" mass="14591">MASQGKHQTGKNRHFIQALRHAFDGIVTMLKEERNMRYHVLAAALVLLLGVLLRVSTADWLWLLLVIFLVFAAEFLNTVTEAVTDLLVRHQYDIEVKKAKDVAAGGVLIAACFAIVVGLIIFGPRLLKLIE</sequence>
<protein>
    <submittedName>
        <fullName evidence="2">Diacylglycerol kinase family protein</fullName>
        <ecNumber evidence="2">2.7.1.-</ecNumber>
    </submittedName>
</protein>
<evidence type="ECO:0000313" key="3">
    <source>
        <dbReference type="Proteomes" id="UP001529423"/>
    </source>
</evidence>
<dbReference type="EC" id="2.7.1.-" evidence="2"/>
<accession>A0ABT7VNX7</accession>
<dbReference type="CDD" id="cd14265">
    <property type="entry name" value="UDPK_IM_like"/>
    <property type="match status" value="1"/>
</dbReference>
<evidence type="ECO:0000313" key="2">
    <source>
        <dbReference type="EMBL" id="MDM8334438.1"/>
    </source>
</evidence>
<reference evidence="3" key="1">
    <citation type="submission" date="2023-06" db="EMBL/GenBank/DDBJ databases">
        <title>Identification and characterization of horizontal gene transfer across gut microbiota members of farm animals based on homology search.</title>
        <authorList>
            <person name="Zeman M."/>
            <person name="Kubasova T."/>
            <person name="Jahodarova E."/>
            <person name="Nykrynova M."/>
            <person name="Rychlik I."/>
        </authorList>
    </citation>
    <scope>NUCLEOTIDE SEQUENCE [LARGE SCALE GENOMIC DNA]</scope>
    <source>
        <strain evidence="3">105_WCHN</strain>
    </source>
</reference>
<dbReference type="InterPro" id="IPR000829">
    <property type="entry name" value="DAGK"/>
</dbReference>
<dbReference type="PANTHER" id="PTHR34299:SF1">
    <property type="entry name" value="DIACYLGLYCEROL KINASE"/>
    <property type="match status" value="1"/>
</dbReference>
<keyword evidence="1" id="KW-0472">Membrane</keyword>
<feature type="transmembrane region" description="Helical" evidence="1">
    <location>
        <begin position="61"/>
        <end position="80"/>
    </location>
</feature>
<dbReference type="InterPro" id="IPR033717">
    <property type="entry name" value="UDPK"/>
</dbReference>
<dbReference type="RefSeq" id="WP_289560949.1">
    <property type="nucleotide sequence ID" value="NZ_JAUDEO010000048.1"/>
</dbReference>
<keyword evidence="3" id="KW-1185">Reference proteome</keyword>
<feature type="transmembrane region" description="Helical" evidence="1">
    <location>
        <begin position="38"/>
        <end position="55"/>
    </location>
</feature>
<dbReference type="Proteomes" id="UP001529423">
    <property type="component" value="Unassembled WGS sequence"/>
</dbReference>
<keyword evidence="2" id="KW-0418">Kinase</keyword>